<dbReference type="AlphaFoldDB" id="A0A0F9F0T5"/>
<dbReference type="EMBL" id="LAZR01022995">
    <property type="protein sequence ID" value="KKL79998.1"/>
    <property type="molecule type" value="Genomic_DNA"/>
</dbReference>
<evidence type="ECO:0000313" key="1">
    <source>
        <dbReference type="EMBL" id="KKL79998.1"/>
    </source>
</evidence>
<proteinExistence type="predicted"/>
<sequence length="44" mass="5171">MKYSNALPELLKIASDLKVELTGWNLRLIIEILKYRNKLIQLSK</sequence>
<comment type="caution">
    <text evidence="1">The sequence shown here is derived from an EMBL/GenBank/DDBJ whole genome shotgun (WGS) entry which is preliminary data.</text>
</comment>
<feature type="non-terminal residue" evidence="1">
    <location>
        <position position="1"/>
    </location>
</feature>
<organism evidence="1">
    <name type="scientific">marine sediment metagenome</name>
    <dbReference type="NCBI Taxonomy" id="412755"/>
    <lineage>
        <taxon>unclassified sequences</taxon>
        <taxon>metagenomes</taxon>
        <taxon>ecological metagenomes</taxon>
    </lineage>
</organism>
<protein>
    <submittedName>
        <fullName evidence="1">Uncharacterized protein</fullName>
    </submittedName>
</protein>
<accession>A0A0F9F0T5</accession>
<reference evidence="1" key="1">
    <citation type="journal article" date="2015" name="Nature">
        <title>Complex archaea that bridge the gap between prokaryotes and eukaryotes.</title>
        <authorList>
            <person name="Spang A."/>
            <person name="Saw J.H."/>
            <person name="Jorgensen S.L."/>
            <person name="Zaremba-Niedzwiedzka K."/>
            <person name="Martijn J."/>
            <person name="Lind A.E."/>
            <person name="van Eijk R."/>
            <person name="Schleper C."/>
            <person name="Guy L."/>
            <person name="Ettema T.J."/>
        </authorList>
    </citation>
    <scope>NUCLEOTIDE SEQUENCE</scope>
</reference>
<name>A0A0F9F0T5_9ZZZZ</name>
<gene>
    <name evidence="1" type="ORF">LCGC14_2009240</name>
</gene>